<sequence>MPHINFNGTIATEVAISPDSRGFKFGDGFFETIKMVNGKMILASYHFDRLFQSLQLLQFQPPPSFNANALHEQVLKLTQLNGHAQHARIRITVFRGNGGLYDPENHLPNYLIQSWPLQPATWNEHGITIGIFRDACKPADKYASVKSNNYLGYAMAALWAQQHNLHDALLLNAAGRITDATIANVFIVHEGTIKTPPLSEGCVNGVMRRHLLGMLKSEGMSVEETPVTETMLLEASECFLTNVISGIRPVRTLKNNTFRDNLSAMIYNTMIKPQLW</sequence>
<reference evidence="11 12" key="1">
    <citation type="submission" date="2019-01" db="EMBL/GenBank/DDBJ databases">
        <title>Filimonas sp. strain TTM-71.</title>
        <authorList>
            <person name="Chen W.-M."/>
        </authorList>
    </citation>
    <scope>NUCLEOTIDE SEQUENCE [LARGE SCALE GENOMIC DNA]</scope>
    <source>
        <strain evidence="11 12">TTM-71</strain>
    </source>
</reference>
<comment type="catalytic activity">
    <reaction evidence="8">
        <text>L-valine + 2-oxoglutarate = 3-methyl-2-oxobutanoate + L-glutamate</text>
        <dbReference type="Rhea" id="RHEA:24813"/>
        <dbReference type="ChEBI" id="CHEBI:11851"/>
        <dbReference type="ChEBI" id="CHEBI:16810"/>
        <dbReference type="ChEBI" id="CHEBI:29985"/>
        <dbReference type="ChEBI" id="CHEBI:57762"/>
        <dbReference type="EC" id="2.6.1.42"/>
    </reaction>
</comment>
<evidence type="ECO:0000313" key="11">
    <source>
        <dbReference type="EMBL" id="RXK81339.1"/>
    </source>
</evidence>
<evidence type="ECO:0000256" key="1">
    <source>
        <dbReference type="ARBA" id="ARBA00001933"/>
    </source>
</evidence>
<gene>
    <name evidence="11" type="ORF">ESB13_20600</name>
</gene>
<protein>
    <recommendedName>
        <fullName evidence="6">branched-chain-amino-acid transaminase</fullName>
        <ecNumber evidence="6">2.6.1.42</ecNumber>
    </recommendedName>
</protein>
<evidence type="ECO:0000256" key="9">
    <source>
        <dbReference type="ARBA" id="ARBA00048798"/>
    </source>
</evidence>
<comment type="pathway">
    <text evidence="2">Amino-acid biosynthesis; L-isoleucine biosynthesis; L-isoleucine from 2-oxobutanoate: step 4/4.</text>
</comment>
<evidence type="ECO:0000256" key="4">
    <source>
        <dbReference type="ARBA" id="ARBA00005072"/>
    </source>
</evidence>
<comment type="catalytic activity">
    <reaction evidence="9">
        <text>L-isoleucine + 2-oxoglutarate = (S)-3-methyl-2-oxopentanoate + L-glutamate</text>
        <dbReference type="Rhea" id="RHEA:24801"/>
        <dbReference type="ChEBI" id="CHEBI:16810"/>
        <dbReference type="ChEBI" id="CHEBI:29985"/>
        <dbReference type="ChEBI" id="CHEBI:35146"/>
        <dbReference type="ChEBI" id="CHEBI:58045"/>
        <dbReference type="EC" id="2.6.1.42"/>
    </reaction>
</comment>
<name>A0A4Q1D0S5_9BACT</name>
<dbReference type="Gene3D" id="3.30.470.10">
    <property type="match status" value="1"/>
</dbReference>
<dbReference type="SUPFAM" id="SSF56752">
    <property type="entry name" value="D-aminoacid aminotransferase-like PLP-dependent enzymes"/>
    <property type="match status" value="1"/>
</dbReference>
<dbReference type="GO" id="GO:0004084">
    <property type="term" value="F:branched-chain-amino-acid transaminase activity"/>
    <property type="evidence" value="ECO:0007669"/>
    <property type="project" value="UniProtKB-EC"/>
</dbReference>
<dbReference type="Proteomes" id="UP000290545">
    <property type="component" value="Unassembled WGS sequence"/>
</dbReference>
<comment type="catalytic activity">
    <reaction evidence="10">
        <text>L-leucine + 2-oxoglutarate = 4-methyl-2-oxopentanoate + L-glutamate</text>
        <dbReference type="Rhea" id="RHEA:18321"/>
        <dbReference type="ChEBI" id="CHEBI:16810"/>
        <dbReference type="ChEBI" id="CHEBI:17865"/>
        <dbReference type="ChEBI" id="CHEBI:29985"/>
        <dbReference type="ChEBI" id="CHEBI:57427"/>
        <dbReference type="EC" id="2.6.1.42"/>
    </reaction>
</comment>
<dbReference type="InterPro" id="IPR036038">
    <property type="entry name" value="Aminotransferase-like"/>
</dbReference>
<dbReference type="Pfam" id="PF01063">
    <property type="entry name" value="Aminotran_4"/>
    <property type="match status" value="1"/>
</dbReference>
<dbReference type="CDD" id="cd00449">
    <property type="entry name" value="PLPDE_IV"/>
    <property type="match status" value="1"/>
</dbReference>
<evidence type="ECO:0000256" key="6">
    <source>
        <dbReference type="ARBA" id="ARBA00013053"/>
    </source>
</evidence>
<evidence type="ECO:0000256" key="10">
    <source>
        <dbReference type="ARBA" id="ARBA00049229"/>
    </source>
</evidence>
<organism evidence="11 12">
    <name type="scientific">Filimonas effusa</name>
    <dbReference type="NCBI Taxonomy" id="2508721"/>
    <lineage>
        <taxon>Bacteria</taxon>
        <taxon>Pseudomonadati</taxon>
        <taxon>Bacteroidota</taxon>
        <taxon>Chitinophagia</taxon>
        <taxon>Chitinophagales</taxon>
        <taxon>Chitinophagaceae</taxon>
        <taxon>Filimonas</taxon>
    </lineage>
</organism>
<dbReference type="EC" id="2.6.1.42" evidence="6"/>
<evidence type="ECO:0000256" key="2">
    <source>
        <dbReference type="ARBA" id="ARBA00004824"/>
    </source>
</evidence>
<comment type="pathway">
    <text evidence="3">Amino-acid biosynthesis; L-valine biosynthesis; L-valine from pyruvate: step 4/4.</text>
</comment>
<dbReference type="GO" id="GO:0008652">
    <property type="term" value="P:amino acid biosynthetic process"/>
    <property type="evidence" value="ECO:0007669"/>
    <property type="project" value="UniProtKB-ARBA"/>
</dbReference>
<keyword evidence="12" id="KW-1185">Reference proteome</keyword>
<dbReference type="OrthoDB" id="9805628at2"/>
<dbReference type="RefSeq" id="WP_129005593.1">
    <property type="nucleotide sequence ID" value="NZ_SDHZ01000004.1"/>
</dbReference>
<proteinExistence type="inferred from homology"/>
<evidence type="ECO:0000256" key="8">
    <source>
        <dbReference type="ARBA" id="ARBA00048212"/>
    </source>
</evidence>
<dbReference type="InterPro" id="IPR001544">
    <property type="entry name" value="Aminotrans_IV"/>
</dbReference>
<dbReference type="AlphaFoldDB" id="A0A4Q1D0S5"/>
<dbReference type="PANTHER" id="PTHR42743:SF11">
    <property type="entry name" value="AMINODEOXYCHORISMATE LYASE"/>
    <property type="match status" value="1"/>
</dbReference>
<evidence type="ECO:0000256" key="5">
    <source>
        <dbReference type="ARBA" id="ARBA00009320"/>
    </source>
</evidence>
<comment type="pathway">
    <text evidence="4">Amino-acid biosynthesis; L-leucine biosynthesis; L-leucine from 3-methyl-2-oxobutanoate: step 4/4.</text>
</comment>
<comment type="cofactor">
    <cofactor evidence="1">
        <name>pyridoxal 5'-phosphate</name>
        <dbReference type="ChEBI" id="CHEBI:597326"/>
    </cofactor>
</comment>
<evidence type="ECO:0000256" key="3">
    <source>
        <dbReference type="ARBA" id="ARBA00004931"/>
    </source>
</evidence>
<dbReference type="EMBL" id="SDHZ01000004">
    <property type="protein sequence ID" value="RXK81339.1"/>
    <property type="molecule type" value="Genomic_DNA"/>
</dbReference>
<dbReference type="InterPro" id="IPR043131">
    <property type="entry name" value="BCAT-like_N"/>
</dbReference>
<evidence type="ECO:0000256" key="7">
    <source>
        <dbReference type="ARBA" id="ARBA00022898"/>
    </source>
</evidence>
<dbReference type="Gene3D" id="3.20.10.10">
    <property type="entry name" value="D-amino Acid Aminotransferase, subunit A, domain 2"/>
    <property type="match status" value="1"/>
</dbReference>
<comment type="caution">
    <text evidence="11">The sequence shown here is derived from an EMBL/GenBank/DDBJ whole genome shotgun (WGS) entry which is preliminary data.</text>
</comment>
<dbReference type="FunFam" id="3.20.10.10:FF:000002">
    <property type="entry name" value="D-alanine aminotransferase"/>
    <property type="match status" value="1"/>
</dbReference>
<dbReference type="PANTHER" id="PTHR42743">
    <property type="entry name" value="AMINO-ACID AMINOTRANSFERASE"/>
    <property type="match status" value="1"/>
</dbReference>
<dbReference type="InterPro" id="IPR043132">
    <property type="entry name" value="BCAT-like_C"/>
</dbReference>
<dbReference type="GO" id="GO:0046394">
    <property type="term" value="P:carboxylic acid biosynthetic process"/>
    <property type="evidence" value="ECO:0007669"/>
    <property type="project" value="UniProtKB-ARBA"/>
</dbReference>
<keyword evidence="7" id="KW-0663">Pyridoxal phosphate</keyword>
<comment type="similarity">
    <text evidence="5">Belongs to the class-IV pyridoxal-phosphate-dependent aminotransferase family.</text>
</comment>
<dbReference type="InterPro" id="IPR050571">
    <property type="entry name" value="Class-IV_PLP-Dep_Aminotrnsfr"/>
</dbReference>
<evidence type="ECO:0000313" key="12">
    <source>
        <dbReference type="Proteomes" id="UP000290545"/>
    </source>
</evidence>
<accession>A0A4Q1D0S5</accession>